<dbReference type="PANTHER" id="PTHR31392:SF1">
    <property type="entry name" value="ALPHA-1,3-MANNOSYLTRANSFERASE MNN1-RELATED"/>
    <property type="match status" value="1"/>
</dbReference>
<dbReference type="Proteomes" id="UP000030762">
    <property type="component" value="Unassembled WGS sequence"/>
</dbReference>
<evidence type="ECO:0000256" key="10">
    <source>
        <dbReference type="SAM" id="Phobius"/>
    </source>
</evidence>
<evidence type="ECO:0000256" key="4">
    <source>
        <dbReference type="ARBA" id="ARBA00022679"/>
    </source>
</evidence>
<evidence type="ECO:0000256" key="5">
    <source>
        <dbReference type="ARBA" id="ARBA00022692"/>
    </source>
</evidence>
<dbReference type="EMBL" id="JH767154">
    <property type="protein sequence ID" value="EQC34600.1"/>
    <property type="molecule type" value="Genomic_DNA"/>
</dbReference>
<keyword evidence="7 10" id="KW-1133">Transmembrane helix</keyword>
<dbReference type="OMA" id="HAKSTHL"/>
<evidence type="ECO:0000313" key="11">
    <source>
        <dbReference type="EMBL" id="EQC34600.1"/>
    </source>
</evidence>
<dbReference type="InParanoid" id="T0QLB9"/>
<dbReference type="SUPFAM" id="SSF53448">
    <property type="entry name" value="Nucleotide-diphospho-sugar transferases"/>
    <property type="match status" value="1"/>
</dbReference>
<dbReference type="GeneID" id="19948651"/>
<sequence>MVKVRSTLGYCVYFGALALCSMLLLHVLLYECYYRYDVLDYRRLQARVLQRHGLRQATHRGLLVCLTDATLPLGLSLVKELRTLGSRDAIFAYHCMGALSPISRELLRELDVVVYDACADLISFGLLTARDAASYHGEALTLLALLHAPIEHVIVLDAGNVVFADPSLLWSSPAYAETGTRFFYEREVLADAYLTGHVRRHAKSTHLHRLMEHFEYGLFRLPTGEPSPALEASLAWHGHSSVEQDLSMLALHKVRIADAFPVLWHLLRDTRYRIPFSKGTQELLWLSLELVQMPYAFSPWAETLVSNTSSSVLCGSRGQYLPSDVNSLFYLRARDLVDPYLMQSTMPGGMLTLEVIDARAKVLEAQIPSFVGPRRTRSAMAAADPKADTCLANQRAEPLFKAIRDQITRRVATAASMARRHQARLQQRMY</sequence>
<evidence type="ECO:0000256" key="7">
    <source>
        <dbReference type="ARBA" id="ARBA00022989"/>
    </source>
</evidence>
<dbReference type="InterPro" id="IPR022751">
    <property type="entry name" value="Alpha_mannosyltransferase"/>
</dbReference>
<evidence type="ECO:0000256" key="3">
    <source>
        <dbReference type="ARBA" id="ARBA00022676"/>
    </source>
</evidence>
<dbReference type="GO" id="GO:0000033">
    <property type="term" value="F:alpha-1,3-mannosyltransferase activity"/>
    <property type="evidence" value="ECO:0007669"/>
    <property type="project" value="TreeGrafter"/>
</dbReference>
<dbReference type="Pfam" id="PF11051">
    <property type="entry name" value="Mannosyl_trans3"/>
    <property type="match status" value="1"/>
</dbReference>
<evidence type="ECO:0000256" key="8">
    <source>
        <dbReference type="ARBA" id="ARBA00023136"/>
    </source>
</evidence>
<keyword evidence="8 10" id="KW-0472">Membrane</keyword>
<dbReference type="OrthoDB" id="430354at2759"/>
<dbReference type="RefSeq" id="XP_008612006.1">
    <property type="nucleotide sequence ID" value="XM_008613784.1"/>
</dbReference>
<proteinExistence type="inferred from homology"/>
<accession>T0QLB9</accession>
<dbReference type="GO" id="GO:0016020">
    <property type="term" value="C:membrane"/>
    <property type="evidence" value="ECO:0007669"/>
    <property type="project" value="UniProtKB-SubCell"/>
</dbReference>
<dbReference type="InterPro" id="IPR029044">
    <property type="entry name" value="Nucleotide-diphossugar_trans"/>
</dbReference>
<dbReference type="VEuPathDB" id="FungiDB:SDRG_07924"/>
<comment type="subcellular location">
    <subcellularLocation>
        <location evidence="1">Membrane</location>
        <topology evidence="1">Single-pass type II membrane protein</topology>
    </subcellularLocation>
</comment>
<keyword evidence="4" id="KW-0808">Transferase</keyword>
<evidence type="ECO:0000256" key="2">
    <source>
        <dbReference type="ARBA" id="ARBA00009105"/>
    </source>
</evidence>
<reference evidence="11 12" key="1">
    <citation type="submission" date="2012-04" db="EMBL/GenBank/DDBJ databases">
        <title>The Genome Sequence of Saprolegnia declina VS20.</title>
        <authorList>
            <consortium name="The Broad Institute Genome Sequencing Platform"/>
            <person name="Russ C."/>
            <person name="Nusbaum C."/>
            <person name="Tyler B."/>
            <person name="van West P."/>
            <person name="Dieguez-Uribeondo J."/>
            <person name="de Bruijn I."/>
            <person name="Tripathy S."/>
            <person name="Jiang R."/>
            <person name="Young S.K."/>
            <person name="Zeng Q."/>
            <person name="Gargeya S."/>
            <person name="Fitzgerald M."/>
            <person name="Haas B."/>
            <person name="Abouelleil A."/>
            <person name="Alvarado L."/>
            <person name="Arachchi H.M."/>
            <person name="Berlin A."/>
            <person name="Chapman S.B."/>
            <person name="Goldberg J."/>
            <person name="Griggs A."/>
            <person name="Gujja S."/>
            <person name="Hansen M."/>
            <person name="Howarth C."/>
            <person name="Imamovic A."/>
            <person name="Larimer J."/>
            <person name="McCowen C."/>
            <person name="Montmayeur A."/>
            <person name="Murphy C."/>
            <person name="Neiman D."/>
            <person name="Pearson M."/>
            <person name="Priest M."/>
            <person name="Roberts A."/>
            <person name="Saif S."/>
            <person name="Shea T."/>
            <person name="Sisk P."/>
            <person name="Sykes S."/>
            <person name="Wortman J."/>
            <person name="Nusbaum C."/>
            <person name="Birren B."/>
        </authorList>
    </citation>
    <scope>NUCLEOTIDE SEQUENCE [LARGE SCALE GENOMIC DNA]</scope>
    <source>
        <strain evidence="11 12">VS20</strain>
    </source>
</reference>
<name>T0QLB9_SAPDV</name>
<protein>
    <recommendedName>
        <fullName evidence="13">Nucleotide-diphospho-sugar transferase domain-containing protein</fullName>
    </recommendedName>
</protein>
<dbReference type="GO" id="GO:0005794">
    <property type="term" value="C:Golgi apparatus"/>
    <property type="evidence" value="ECO:0007669"/>
    <property type="project" value="TreeGrafter"/>
</dbReference>
<keyword evidence="12" id="KW-1185">Reference proteome</keyword>
<dbReference type="PANTHER" id="PTHR31392">
    <property type="entry name" value="ALPHA-1,3-MANNOSYLTRANSFERASE MNN1-RELATED"/>
    <property type="match status" value="1"/>
</dbReference>
<evidence type="ECO:0000256" key="1">
    <source>
        <dbReference type="ARBA" id="ARBA00004606"/>
    </source>
</evidence>
<feature type="transmembrane region" description="Helical" evidence="10">
    <location>
        <begin position="7"/>
        <end position="29"/>
    </location>
</feature>
<dbReference type="AlphaFoldDB" id="T0QLB9"/>
<organism evidence="11 12">
    <name type="scientific">Saprolegnia diclina (strain VS20)</name>
    <dbReference type="NCBI Taxonomy" id="1156394"/>
    <lineage>
        <taxon>Eukaryota</taxon>
        <taxon>Sar</taxon>
        <taxon>Stramenopiles</taxon>
        <taxon>Oomycota</taxon>
        <taxon>Saprolegniomycetes</taxon>
        <taxon>Saprolegniales</taxon>
        <taxon>Saprolegniaceae</taxon>
        <taxon>Saprolegnia</taxon>
    </lineage>
</organism>
<evidence type="ECO:0000313" key="12">
    <source>
        <dbReference type="Proteomes" id="UP000030762"/>
    </source>
</evidence>
<keyword evidence="3" id="KW-0328">Glycosyltransferase</keyword>
<gene>
    <name evidence="11" type="ORF">SDRG_07924</name>
</gene>
<dbReference type="GO" id="GO:0006493">
    <property type="term" value="P:protein O-linked glycosylation"/>
    <property type="evidence" value="ECO:0007669"/>
    <property type="project" value="TreeGrafter"/>
</dbReference>
<keyword evidence="9" id="KW-0325">Glycoprotein</keyword>
<keyword evidence="5 10" id="KW-0812">Transmembrane</keyword>
<evidence type="ECO:0008006" key="13">
    <source>
        <dbReference type="Google" id="ProtNLM"/>
    </source>
</evidence>
<keyword evidence="6" id="KW-0735">Signal-anchor</keyword>
<dbReference type="STRING" id="1156394.T0QLB9"/>
<evidence type="ECO:0000256" key="9">
    <source>
        <dbReference type="ARBA" id="ARBA00023180"/>
    </source>
</evidence>
<comment type="similarity">
    <text evidence="2">Belongs to the MNN1/MNT family.</text>
</comment>
<evidence type="ECO:0000256" key="6">
    <source>
        <dbReference type="ARBA" id="ARBA00022968"/>
    </source>
</evidence>